<protein>
    <submittedName>
        <fullName evidence="2">Para-nitrobenzyl esterase</fullName>
    </submittedName>
</protein>
<evidence type="ECO:0000313" key="2">
    <source>
        <dbReference type="EMBL" id="KAF4416006.1"/>
    </source>
</evidence>
<proteinExistence type="predicted"/>
<organism evidence="2 3">
    <name type="scientific">Fusarium acutatum</name>
    <dbReference type="NCBI Taxonomy" id="78861"/>
    <lineage>
        <taxon>Eukaryota</taxon>
        <taxon>Fungi</taxon>
        <taxon>Dikarya</taxon>
        <taxon>Ascomycota</taxon>
        <taxon>Pezizomycotina</taxon>
        <taxon>Sordariomycetes</taxon>
        <taxon>Hypocreomycetidae</taxon>
        <taxon>Hypocreales</taxon>
        <taxon>Nectriaceae</taxon>
        <taxon>Fusarium</taxon>
        <taxon>Fusarium fujikuroi species complex</taxon>
    </lineage>
</organism>
<dbReference type="SUPFAM" id="SSF53474">
    <property type="entry name" value="alpha/beta-Hydrolases"/>
    <property type="match status" value="1"/>
</dbReference>
<dbReference type="PANTHER" id="PTHR43142:SF11">
    <property type="entry name" value="CARBOXYLIC ESTER HYDROLASE"/>
    <property type="match status" value="1"/>
</dbReference>
<gene>
    <name evidence="2" type="ORF">FACUT_12937</name>
</gene>
<comment type="caution">
    <text evidence="2">The sequence shown here is derived from an EMBL/GenBank/DDBJ whole genome shotgun (WGS) entry which is preliminary data.</text>
</comment>
<reference evidence="2 3" key="1">
    <citation type="submission" date="2020-01" db="EMBL/GenBank/DDBJ databases">
        <title>Identification and distribution of gene clusters putatively required for synthesis of sphingolipid metabolism inhibitors in phylogenetically diverse species of the filamentous fungus Fusarium.</title>
        <authorList>
            <person name="Kim H.-S."/>
            <person name="Busman M."/>
            <person name="Brown D.W."/>
            <person name="Divon H."/>
            <person name="Uhlig S."/>
            <person name="Proctor R.H."/>
        </authorList>
    </citation>
    <scope>NUCLEOTIDE SEQUENCE [LARGE SCALE GENOMIC DNA]</scope>
    <source>
        <strain evidence="2 3">NRRL 13308</strain>
    </source>
</reference>
<dbReference type="InterPro" id="IPR002018">
    <property type="entry name" value="CarbesteraseB"/>
</dbReference>
<evidence type="ECO:0000313" key="3">
    <source>
        <dbReference type="Proteomes" id="UP000536711"/>
    </source>
</evidence>
<accession>A0A8H4JB41</accession>
<dbReference type="InterPro" id="IPR029058">
    <property type="entry name" value="AB_hydrolase_fold"/>
</dbReference>
<dbReference type="OrthoDB" id="408631at2759"/>
<sequence>MAFMLNHTQLGDIQGFKLDGQGVIQFLGIQYATLAHRFAAPELKTGYGGVIDATSRGPPVACDIEFGLIQKALDKPDERPMSDLKGLTLDITVPAVTVNDTNAKLPVLVFIHGGAFIIGDSGAPHYDMAAIVAYSQSIRKPIIGVSINYRLGVAGFLDSNEMRAAGILPNRGILDQKTAFQWVHRHIGGFTGDPTRITSIGQSAGGSSIMHLLDLDLQGESLFNRAICLSGNNLAVPTSTKHVTQDAYKAVLQYLGIDSVLSSEDQVAALTRISPEDILSKIPMSVPLLPVVETDQLPSFRSVETHLPSAKSKPPLMIGSTDFDAVIFDVLGLFTDRDQGTLAQDFARSLAKSIPEEHQDRLKRLLSLYRISATENDEQTRITILQFWTDLKYFATSKQYAKSWPTKSWLYYFNESNPWDGPHKGRSAHCLDVAYLFLNYNHVMDDSQKQTATDFARDVISFTNEEEPWAEFHDSSAIRVYGRSEKTQETGERTKGTTAGPSKEVKALWSEIGLDNLAQAWGAYSAKL</sequence>
<dbReference type="AlphaFoldDB" id="A0A8H4JB41"/>
<dbReference type="Pfam" id="PF00135">
    <property type="entry name" value="COesterase"/>
    <property type="match status" value="1"/>
</dbReference>
<dbReference type="PANTHER" id="PTHR43142">
    <property type="entry name" value="CARBOXYLIC ESTER HYDROLASE"/>
    <property type="match status" value="1"/>
</dbReference>
<dbReference type="Proteomes" id="UP000536711">
    <property type="component" value="Unassembled WGS sequence"/>
</dbReference>
<evidence type="ECO:0000259" key="1">
    <source>
        <dbReference type="Pfam" id="PF00135"/>
    </source>
</evidence>
<keyword evidence="3" id="KW-1185">Reference proteome</keyword>
<name>A0A8H4JB41_9HYPO</name>
<feature type="domain" description="Carboxylesterase type B" evidence="1">
    <location>
        <begin position="7"/>
        <end position="470"/>
    </location>
</feature>
<dbReference type="Gene3D" id="3.40.50.1820">
    <property type="entry name" value="alpha/beta hydrolase"/>
    <property type="match status" value="1"/>
</dbReference>
<dbReference type="EMBL" id="JAADJF010000492">
    <property type="protein sequence ID" value="KAF4416006.1"/>
    <property type="molecule type" value="Genomic_DNA"/>
</dbReference>